<dbReference type="Proteomes" id="UP000054776">
    <property type="component" value="Unassembled WGS sequence"/>
</dbReference>
<dbReference type="STRING" id="6334.A0A0V1BVB2"/>
<proteinExistence type="predicted"/>
<name>A0A0V1BVB2_TRISP</name>
<dbReference type="AlphaFoldDB" id="A0A0V1BVB2"/>
<accession>A0A0V1BVB2</accession>
<comment type="caution">
    <text evidence="1">The sequence shown here is derived from an EMBL/GenBank/DDBJ whole genome shotgun (WGS) entry which is preliminary data.</text>
</comment>
<evidence type="ECO:0000313" key="1">
    <source>
        <dbReference type="EMBL" id="KRY40718.1"/>
    </source>
</evidence>
<dbReference type="InParanoid" id="A0A0V1BVB2"/>
<evidence type="ECO:0000313" key="2">
    <source>
        <dbReference type="Proteomes" id="UP000054776"/>
    </source>
</evidence>
<organism evidence="1 2">
    <name type="scientific">Trichinella spiralis</name>
    <name type="common">Trichina worm</name>
    <dbReference type="NCBI Taxonomy" id="6334"/>
    <lineage>
        <taxon>Eukaryota</taxon>
        <taxon>Metazoa</taxon>
        <taxon>Ecdysozoa</taxon>
        <taxon>Nematoda</taxon>
        <taxon>Enoplea</taxon>
        <taxon>Dorylaimia</taxon>
        <taxon>Trichinellida</taxon>
        <taxon>Trichinellidae</taxon>
        <taxon>Trichinella</taxon>
    </lineage>
</organism>
<sequence length="72" mass="8133">MLTTLSVCSSFKEDSLNSCLCLLKEQKHLQLCCSSLIRLCYACSNILHNSTAMVNEGCTSRDCSVYFKRQRC</sequence>
<dbReference type="EMBL" id="JYDH01000011">
    <property type="protein sequence ID" value="KRY40718.1"/>
    <property type="molecule type" value="Genomic_DNA"/>
</dbReference>
<keyword evidence="2" id="KW-1185">Reference proteome</keyword>
<protein>
    <submittedName>
        <fullName evidence="1">Uncharacterized protein</fullName>
    </submittedName>
</protein>
<dbReference type="OrthoDB" id="5928278at2759"/>
<gene>
    <name evidence="1" type="ORF">T01_9602</name>
</gene>
<reference evidence="1 2" key="1">
    <citation type="submission" date="2015-01" db="EMBL/GenBank/DDBJ databases">
        <title>Evolution of Trichinella species and genotypes.</title>
        <authorList>
            <person name="Korhonen P.K."/>
            <person name="Edoardo P."/>
            <person name="Giuseppe L.R."/>
            <person name="Gasser R.B."/>
        </authorList>
    </citation>
    <scope>NUCLEOTIDE SEQUENCE [LARGE SCALE GENOMIC DNA]</scope>
    <source>
        <strain evidence="1">ISS3</strain>
    </source>
</reference>